<dbReference type="Pfam" id="PF14664">
    <property type="entry name" value="RICTOR_N"/>
    <property type="match status" value="1"/>
</dbReference>
<dbReference type="PANTHER" id="PTHR13298:SF11">
    <property type="entry name" value="RAPAMYCIN-INSENSITIVE COMPANION OF MTOR"/>
    <property type="match status" value="1"/>
</dbReference>
<dbReference type="EMBL" id="JBGFUD010000113">
    <property type="protein sequence ID" value="MFH4973710.1"/>
    <property type="molecule type" value="Genomic_DNA"/>
</dbReference>
<feature type="domain" description="Rapamycin-insensitive companion of mTOR N-terminal" evidence="1">
    <location>
        <begin position="62"/>
        <end position="504"/>
    </location>
</feature>
<dbReference type="AlphaFoldDB" id="A0ABD6EBP6"/>
<dbReference type="PANTHER" id="PTHR13298">
    <property type="entry name" value="CYTOSOLIC REGULATOR PIANISSIMO"/>
    <property type="match status" value="1"/>
</dbReference>
<gene>
    <name evidence="2" type="ORF">AB6A40_000419</name>
</gene>
<dbReference type="InterPro" id="IPR028267">
    <property type="entry name" value="Pianissimo_N"/>
</dbReference>
<proteinExistence type="predicted"/>
<keyword evidence="3" id="KW-1185">Reference proteome</keyword>
<organism evidence="2 3">
    <name type="scientific">Gnathostoma spinigerum</name>
    <dbReference type="NCBI Taxonomy" id="75299"/>
    <lineage>
        <taxon>Eukaryota</taxon>
        <taxon>Metazoa</taxon>
        <taxon>Ecdysozoa</taxon>
        <taxon>Nematoda</taxon>
        <taxon>Chromadorea</taxon>
        <taxon>Rhabditida</taxon>
        <taxon>Spirurina</taxon>
        <taxon>Gnathostomatomorpha</taxon>
        <taxon>Gnathostomatoidea</taxon>
        <taxon>Gnathostomatidae</taxon>
        <taxon>Gnathostoma</taxon>
    </lineage>
</organism>
<sequence length="776" mass="88125">MNDVCSRQSSMKRVKPTRSSCTWRSRMTKKKISYEKCTLNDIETMLECAMDSEVVATGERLINYLNELCSRLKGISLDELSESNIFERICGRVMVYLLDEYPSVRAVTYRIIRLSSSTENDLRFMAHGYIDVLMTRSLELSADNEDEKIEAMKLCAHMFNIYKDSEFKKERCSPEERSRSGTENTTENVEILFPWSLIHSIYAIVQNKYCNNVDRSVQERSDGLTFSALALLVEVAVFDPDLVLDTVGTNWMIELLAGPGLVNRRISVLVGRVFTTWLDLPRLRTKAKLNTVLERIVAPFVEIGFTEVILPTDRLSGDAAKQHVDLLIDTCAQTYLNILRSWSGLFSCAASDVSDEALVSSPLKLLEYLGLGLLQNSAVHRLRDMVVEISCEFFDFPYSMKTFSSWLEAVHFYSKLHHPDSYKCSLRDDFILAEHEAVSACSPDFYNHVDLLLSFRALAAFFLISSGFITSLTRVILNDLDDPMSLKATLLVSDILRTGSMFLPHEWRLRMLSMSTLVQSALEVMSNVTGNAVLDKGVLAGHTNINETYTFPHAINSPLLLNRLDTLNKISMSRTLSTMPITNLELFVQDYRINKCRQQRLLTEEANILEENSSIDLAVQGLLSNWIGAEGRPRWAYVDRLLQLLEMNDLAAMSRHLHSDKCYIFFNQLMSYFSPSGLFMSQFNGDRFSIACGCRAVRLFSSRMLEAPQYEEPIYRFLIECSKELSAEKLYSGVFAPKSLATTSMYLFALIGSLSTNKAGLRFLERTQMFQTLVSS</sequence>
<reference evidence="2 3" key="1">
    <citation type="submission" date="2024-08" db="EMBL/GenBank/DDBJ databases">
        <title>Gnathostoma spinigerum genome.</title>
        <authorList>
            <person name="Gonzalez-Bertolin B."/>
            <person name="Monzon S."/>
            <person name="Zaballos A."/>
            <person name="Jimenez P."/>
            <person name="Dekumyoy P."/>
            <person name="Varona S."/>
            <person name="Cuesta I."/>
            <person name="Sumanam S."/>
            <person name="Adisakwattana P."/>
            <person name="Gasser R.B."/>
            <person name="Hernandez-Gonzalez A."/>
            <person name="Young N.D."/>
            <person name="Perteguer M.J."/>
        </authorList>
    </citation>
    <scope>NUCLEOTIDE SEQUENCE [LARGE SCALE GENOMIC DNA]</scope>
    <source>
        <strain evidence="2">AL3</strain>
        <tissue evidence="2">Liver</tissue>
    </source>
</reference>
<accession>A0ABD6EBP6</accession>
<comment type="caution">
    <text evidence="2">The sequence shown here is derived from an EMBL/GenBank/DDBJ whole genome shotgun (WGS) entry which is preliminary data.</text>
</comment>
<name>A0ABD6EBP6_9BILA</name>
<evidence type="ECO:0000313" key="2">
    <source>
        <dbReference type="EMBL" id="MFH4973710.1"/>
    </source>
</evidence>
<dbReference type="SMART" id="SM01308">
    <property type="entry name" value="RICTOR_N"/>
    <property type="match status" value="1"/>
</dbReference>
<dbReference type="Proteomes" id="UP001608902">
    <property type="component" value="Unassembled WGS sequence"/>
</dbReference>
<evidence type="ECO:0000313" key="3">
    <source>
        <dbReference type="Proteomes" id="UP001608902"/>
    </source>
</evidence>
<protein>
    <recommendedName>
        <fullName evidence="1">Rapamycin-insensitive companion of mTOR N-terminal domain-containing protein</fullName>
    </recommendedName>
</protein>
<evidence type="ECO:0000259" key="1">
    <source>
        <dbReference type="SMART" id="SM01308"/>
    </source>
</evidence>
<dbReference type="InterPro" id="IPR028268">
    <property type="entry name" value="Pianissimo_fam"/>
</dbReference>